<dbReference type="AlphaFoldDB" id="D2V3G0"/>
<proteinExistence type="predicted"/>
<name>D2V3G0_NAEGR</name>
<dbReference type="KEGG" id="ngr:NAEGRDRAFT_63349"/>
<feature type="domain" description="Protein kinase" evidence="1">
    <location>
        <begin position="1"/>
        <end position="182"/>
    </location>
</feature>
<dbReference type="GeneID" id="8862333"/>
<dbReference type="InterPro" id="IPR000719">
    <property type="entry name" value="Prot_kinase_dom"/>
</dbReference>
<dbReference type="GO" id="GO:0005524">
    <property type="term" value="F:ATP binding"/>
    <property type="evidence" value="ECO:0007669"/>
    <property type="project" value="InterPro"/>
</dbReference>
<accession>D2V3G0</accession>
<keyword evidence="3" id="KW-1185">Reference proteome</keyword>
<dbReference type="Pfam" id="PF00069">
    <property type="entry name" value="Pkinase"/>
    <property type="match status" value="1"/>
</dbReference>
<dbReference type="PANTHER" id="PTHR24362:SF309">
    <property type="entry name" value="PROTEIN KINASE DOMAIN-CONTAINING PROTEIN"/>
    <property type="match status" value="1"/>
</dbReference>
<dbReference type="RefSeq" id="XP_002681375.1">
    <property type="nucleotide sequence ID" value="XM_002681329.1"/>
</dbReference>
<sequence>MLYGHSSFTNANHKLIGIPYYESIKKLKSNEREALLNMAIEQDLLHISKLVHCDLKPDHIVIDPLRDTGFRLLDFEFVVTEGDEVIGYTKGYHPPEYDCLENQQYAIASRKSDVFSLGLCMLHFMNNEFIPNRLEIPDYLKVIEDILLRDVLTQMLELDCSRRLSDASDIVTMLKDDINQFP</sequence>
<dbReference type="InterPro" id="IPR011009">
    <property type="entry name" value="Kinase-like_dom_sf"/>
</dbReference>
<dbReference type="PROSITE" id="PS50011">
    <property type="entry name" value="PROTEIN_KINASE_DOM"/>
    <property type="match status" value="1"/>
</dbReference>
<dbReference type="PANTHER" id="PTHR24362">
    <property type="entry name" value="SERINE/THREONINE-PROTEIN KINASE NEK"/>
    <property type="match status" value="1"/>
</dbReference>
<dbReference type="OrthoDB" id="2687620at2759"/>
<gene>
    <name evidence="2" type="ORF">NAEGRDRAFT_63349</name>
</gene>
<dbReference type="SUPFAM" id="SSF56112">
    <property type="entry name" value="Protein kinase-like (PK-like)"/>
    <property type="match status" value="1"/>
</dbReference>
<dbReference type="Gene3D" id="1.10.510.10">
    <property type="entry name" value="Transferase(Phosphotransferase) domain 1"/>
    <property type="match status" value="1"/>
</dbReference>
<evidence type="ECO:0000313" key="2">
    <source>
        <dbReference type="EMBL" id="EFC48631.1"/>
    </source>
</evidence>
<evidence type="ECO:0000313" key="3">
    <source>
        <dbReference type="Proteomes" id="UP000006671"/>
    </source>
</evidence>
<protein>
    <submittedName>
        <fullName evidence="2">Predicted protein</fullName>
    </submittedName>
</protein>
<dbReference type="GO" id="GO:0004672">
    <property type="term" value="F:protein kinase activity"/>
    <property type="evidence" value="ECO:0007669"/>
    <property type="project" value="InterPro"/>
</dbReference>
<dbReference type="EMBL" id="GG738850">
    <property type="protein sequence ID" value="EFC48631.1"/>
    <property type="molecule type" value="Genomic_DNA"/>
</dbReference>
<evidence type="ECO:0000259" key="1">
    <source>
        <dbReference type="PROSITE" id="PS50011"/>
    </source>
</evidence>
<dbReference type="VEuPathDB" id="AmoebaDB:NAEGRDRAFT_63349"/>
<reference evidence="2 3" key="1">
    <citation type="journal article" date="2010" name="Cell">
        <title>The genome of Naegleria gruberi illuminates early eukaryotic versatility.</title>
        <authorList>
            <person name="Fritz-Laylin L.K."/>
            <person name="Prochnik S.E."/>
            <person name="Ginger M.L."/>
            <person name="Dacks J.B."/>
            <person name="Carpenter M.L."/>
            <person name="Field M.C."/>
            <person name="Kuo A."/>
            <person name="Paredez A."/>
            <person name="Chapman J."/>
            <person name="Pham J."/>
            <person name="Shu S."/>
            <person name="Neupane R."/>
            <person name="Cipriano M."/>
            <person name="Mancuso J."/>
            <person name="Tu H."/>
            <person name="Salamov A."/>
            <person name="Lindquist E."/>
            <person name="Shapiro H."/>
            <person name="Lucas S."/>
            <person name="Grigoriev I.V."/>
            <person name="Cande W.Z."/>
            <person name="Fulton C."/>
            <person name="Rokhsar D.S."/>
            <person name="Dawson S.C."/>
        </authorList>
    </citation>
    <scope>NUCLEOTIDE SEQUENCE [LARGE SCALE GENOMIC DNA]</scope>
    <source>
        <strain evidence="2 3">NEG-M</strain>
    </source>
</reference>
<dbReference type="InParanoid" id="D2V3G0"/>
<organism evidence="3">
    <name type="scientific">Naegleria gruberi</name>
    <name type="common">Amoeba</name>
    <dbReference type="NCBI Taxonomy" id="5762"/>
    <lineage>
        <taxon>Eukaryota</taxon>
        <taxon>Discoba</taxon>
        <taxon>Heterolobosea</taxon>
        <taxon>Tetramitia</taxon>
        <taxon>Eutetramitia</taxon>
        <taxon>Vahlkampfiidae</taxon>
        <taxon>Naegleria</taxon>
    </lineage>
</organism>
<dbReference type="Proteomes" id="UP000006671">
    <property type="component" value="Unassembled WGS sequence"/>
</dbReference>